<dbReference type="Proteomes" id="UP000266841">
    <property type="component" value="Unassembled WGS sequence"/>
</dbReference>
<feature type="region of interest" description="Disordered" evidence="1">
    <location>
        <begin position="100"/>
        <end position="129"/>
    </location>
</feature>
<name>K0SLD0_THAOC</name>
<evidence type="ECO:0000313" key="2">
    <source>
        <dbReference type="EMBL" id="EJK59277.1"/>
    </source>
</evidence>
<reference evidence="2 3" key="1">
    <citation type="journal article" date="2012" name="Genome Biol.">
        <title>Genome and low-iron response of an oceanic diatom adapted to chronic iron limitation.</title>
        <authorList>
            <person name="Lommer M."/>
            <person name="Specht M."/>
            <person name="Roy A.S."/>
            <person name="Kraemer L."/>
            <person name="Andreson R."/>
            <person name="Gutowska M.A."/>
            <person name="Wolf J."/>
            <person name="Bergner S.V."/>
            <person name="Schilhabel M.B."/>
            <person name="Klostermeier U.C."/>
            <person name="Beiko R.G."/>
            <person name="Rosenstiel P."/>
            <person name="Hippler M."/>
            <person name="Laroche J."/>
        </authorList>
    </citation>
    <scope>NUCLEOTIDE SEQUENCE [LARGE SCALE GENOMIC DNA]</scope>
    <source>
        <strain evidence="2 3">CCMP1005</strain>
    </source>
</reference>
<organism evidence="2 3">
    <name type="scientific">Thalassiosira oceanica</name>
    <name type="common">Marine diatom</name>
    <dbReference type="NCBI Taxonomy" id="159749"/>
    <lineage>
        <taxon>Eukaryota</taxon>
        <taxon>Sar</taxon>
        <taxon>Stramenopiles</taxon>
        <taxon>Ochrophyta</taxon>
        <taxon>Bacillariophyta</taxon>
        <taxon>Coscinodiscophyceae</taxon>
        <taxon>Thalassiosirophycidae</taxon>
        <taxon>Thalassiosirales</taxon>
        <taxon>Thalassiosiraceae</taxon>
        <taxon>Thalassiosira</taxon>
    </lineage>
</organism>
<dbReference type="EMBL" id="AGNL01023213">
    <property type="protein sequence ID" value="EJK59277.1"/>
    <property type="molecule type" value="Genomic_DNA"/>
</dbReference>
<gene>
    <name evidence="2" type="ORF">THAOC_20523</name>
</gene>
<keyword evidence="3" id="KW-1185">Reference proteome</keyword>
<protein>
    <submittedName>
        <fullName evidence="2">Uncharacterized protein</fullName>
    </submittedName>
</protein>
<comment type="caution">
    <text evidence="2">The sequence shown here is derived from an EMBL/GenBank/DDBJ whole genome shotgun (WGS) entry which is preliminary data.</text>
</comment>
<accession>K0SLD0</accession>
<evidence type="ECO:0000256" key="1">
    <source>
        <dbReference type="SAM" id="MobiDB-lite"/>
    </source>
</evidence>
<proteinExistence type="predicted"/>
<evidence type="ECO:0000313" key="3">
    <source>
        <dbReference type="Proteomes" id="UP000266841"/>
    </source>
</evidence>
<sequence>MSPYSPRRPGNATPAPALPPSDQSVPGLAPPTASRPVSDVTGPASSAGPPSPSPVSERAALSPLWLGSLSSRSSGSMLSSPPCAAQEVVDVDADVVAHPRHAPERVELPPHERRVDTVPRPAEEGRGRS</sequence>
<dbReference type="AlphaFoldDB" id="K0SLD0"/>
<feature type="region of interest" description="Disordered" evidence="1">
    <location>
        <begin position="1"/>
        <end position="59"/>
    </location>
</feature>